<protein>
    <submittedName>
        <fullName evidence="2">31685_t:CDS:1</fullName>
    </submittedName>
</protein>
<reference evidence="2 3" key="1">
    <citation type="submission" date="2021-06" db="EMBL/GenBank/DDBJ databases">
        <authorList>
            <person name="Kallberg Y."/>
            <person name="Tangrot J."/>
            <person name="Rosling A."/>
        </authorList>
    </citation>
    <scope>NUCLEOTIDE SEQUENCE [LARGE SCALE GENOMIC DNA]</scope>
    <source>
        <strain evidence="2 3">120-4 pot B 10/14</strain>
    </source>
</reference>
<organism evidence="2 3">
    <name type="scientific">Gigaspora margarita</name>
    <dbReference type="NCBI Taxonomy" id="4874"/>
    <lineage>
        <taxon>Eukaryota</taxon>
        <taxon>Fungi</taxon>
        <taxon>Fungi incertae sedis</taxon>
        <taxon>Mucoromycota</taxon>
        <taxon>Glomeromycotina</taxon>
        <taxon>Glomeromycetes</taxon>
        <taxon>Diversisporales</taxon>
        <taxon>Gigasporaceae</taxon>
        <taxon>Gigaspora</taxon>
    </lineage>
</organism>
<proteinExistence type="predicted"/>
<accession>A0ABN7VU42</accession>
<feature type="compositionally biased region" description="Acidic residues" evidence="1">
    <location>
        <begin position="40"/>
        <end position="56"/>
    </location>
</feature>
<feature type="region of interest" description="Disordered" evidence="1">
    <location>
        <begin position="1"/>
        <end position="61"/>
    </location>
</feature>
<dbReference type="EMBL" id="CAJVQB010022249">
    <property type="protein sequence ID" value="CAG8799118.1"/>
    <property type="molecule type" value="Genomic_DNA"/>
</dbReference>
<evidence type="ECO:0000313" key="2">
    <source>
        <dbReference type="EMBL" id="CAG8799118.1"/>
    </source>
</evidence>
<evidence type="ECO:0000313" key="3">
    <source>
        <dbReference type="Proteomes" id="UP000789901"/>
    </source>
</evidence>
<evidence type="ECO:0000256" key="1">
    <source>
        <dbReference type="SAM" id="MobiDB-lite"/>
    </source>
</evidence>
<comment type="caution">
    <text evidence="2">The sequence shown here is derived from an EMBL/GenBank/DDBJ whole genome shotgun (WGS) entry which is preliminary data.</text>
</comment>
<name>A0ABN7VU42_GIGMA</name>
<keyword evidence="3" id="KW-1185">Reference proteome</keyword>
<sequence length="188" mass="21969">MTNSDDADVLESTFSFEERDLILTDDEANNDQASNKTDNEPEEEEFGEESGEESDHESEALTDEVHQHDVLICKQKTPSTLASTKKAYTISPLAQLEHPLLFGDHAIRRNNGDSDRHTRRELWIVEGDSTYVDPESISQRIIVWFCDSPEHERYNYYVKKKILYRFDNRWKYRDIFKRTNCLVNTSIS</sequence>
<gene>
    <name evidence="2" type="ORF">GMARGA_LOCUS22731</name>
</gene>
<dbReference type="Proteomes" id="UP000789901">
    <property type="component" value="Unassembled WGS sequence"/>
</dbReference>
<feature type="non-terminal residue" evidence="2">
    <location>
        <position position="188"/>
    </location>
</feature>